<evidence type="ECO:0000313" key="8">
    <source>
        <dbReference type="EMBL" id="CAD7224284.1"/>
    </source>
</evidence>
<dbReference type="Pfam" id="PF01545">
    <property type="entry name" value="Cation_efflux"/>
    <property type="match status" value="1"/>
</dbReference>
<organism evidence="8">
    <name type="scientific">Cyprideis torosa</name>
    <dbReference type="NCBI Taxonomy" id="163714"/>
    <lineage>
        <taxon>Eukaryota</taxon>
        <taxon>Metazoa</taxon>
        <taxon>Ecdysozoa</taxon>
        <taxon>Arthropoda</taxon>
        <taxon>Crustacea</taxon>
        <taxon>Oligostraca</taxon>
        <taxon>Ostracoda</taxon>
        <taxon>Podocopa</taxon>
        <taxon>Podocopida</taxon>
        <taxon>Cytherocopina</taxon>
        <taxon>Cytheroidea</taxon>
        <taxon>Cytherideidae</taxon>
        <taxon>Cyprideis</taxon>
    </lineage>
</organism>
<dbReference type="Gene3D" id="1.20.1510.10">
    <property type="entry name" value="Cation efflux protein transmembrane domain"/>
    <property type="match status" value="1"/>
</dbReference>
<dbReference type="GO" id="GO:0006882">
    <property type="term" value="P:intracellular zinc ion homeostasis"/>
    <property type="evidence" value="ECO:0007669"/>
    <property type="project" value="TreeGrafter"/>
</dbReference>
<gene>
    <name evidence="8" type="ORF">CTOB1V02_LOCUS2252</name>
</gene>
<evidence type="ECO:0000256" key="2">
    <source>
        <dbReference type="ARBA" id="ARBA00008873"/>
    </source>
</evidence>
<dbReference type="GO" id="GO:0006829">
    <property type="term" value="P:zinc ion transport"/>
    <property type="evidence" value="ECO:0007669"/>
    <property type="project" value="InterPro"/>
</dbReference>
<proteinExistence type="inferred from homology"/>
<evidence type="ECO:0000256" key="5">
    <source>
        <dbReference type="ARBA" id="ARBA00022989"/>
    </source>
</evidence>
<dbReference type="InterPro" id="IPR040177">
    <property type="entry name" value="SLC30A9"/>
</dbReference>
<dbReference type="InterPro" id="IPR023395">
    <property type="entry name" value="MCP_dom_sf"/>
</dbReference>
<dbReference type="NCBIfam" id="TIGR01297">
    <property type="entry name" value="CDF"/>
    <property type="match status" value="1"/>
</dbReference>
<sequence>MAYGAFAGLLGQTASYPLDIVRRRMQTEFLLHNGAPRKYRTILGTLKYVFQHEGIIDTVNQVVLLIGMKASLQDPDSKHPYGYTNARYVASLISGVGFLCIGSGVSIYHGISGLMHPTHLEHLGLAICVLGGSFISEFSSLIVASNAMRKNAKIEGMSYWQYLMYGDPAISFVFLEDLAAVIGVTIAGSCMGLSVLLNSPTPDASGSIVIGVLLAAVAGHIVLQNSAALVGTSIPHNELIKLNQVLENDALIRGVHDVKGIDMGNSLIRYKAEIDIDGLELTRRYLQLVDLDVLLKEMQGMKSPMEVEAFLLKHGEQIVDRLGAEIDRIEAQLKDAVPDVRHVDLEVL</sequence>
<keyword evidence="6" id="KW-0472">Membrane</keyword>
<evidence type="ECO:0000256" key="6">
    <source>
        <dbReference type="ARBA" id="ARBA00023136"/>
    </source>
</evidence>
<keyword evidence="3" id="KW-0813">Transport</keyword>
<accession>A0A7R8W5V3</accession>
<dbReference type="GO" id="GO:0016020">
    <property type="term" value="C:membrane"/>
    <property type="evidence" value="ECO:0007669"/>
    <property type="project" value="UniProtKB-SubCell"/>
</dbReference>
<comment type="subcellular location">
    <subcellularLocation>
        <location evidence="1">Membrane</location>
        <topology evidence="1">Multi-pass membrane protein</topology>
    </subcellularLocation>
</comment>
<dbReference type="SUPFAM" id="SSF103506">
    <property type="entry name" value="Mitochondrial carrier"/>
    <property type="match status" value="1"/>
</dbReference>
<dbReference type="PANTHER" id="PTHR13414:SF9">
    <property type="entry name" value="PROTON-COUPLED ZINC ANTIPORTER SLC30A9, MITOCHONDRIAL"/>
    <property type="match status" value="1"/>
</dbReference>
<evidence type="ECO:0000256" key="1">
    <source>
        <dbReference type="ARBA" id="ARBA00004141"/>
    </source>
</evidence>
<dbReference type="InterPro" id="IPR027469">
    <property type="entry name" value="Cation_efflux_TMD_sf"/>
</dbReference>
<dbReference type="GO" id="GO:0008324">
    <property type="term" value="F:monoatomic cation transmembrane transporter activity"/>
    <property type="evidence" value="ECO:0007669"/>
    <property type="project" value="InterPro"/>
</dbReference>
<comment type="similarity">
    <text evidence="2">Belongs to the cation diffusion facilitator (CDF) transporter (TC 2.A.4) family. SLC30A subfamily.</text>
</comment>
<dbReference type="EMBL" id="OB660342">
    <property type="protein sequence ID" value="CAD7224284.1"/>
    <property type="molecule type" value="Genomic_DNA"/>
</dbReference>
<name>A0A7R8W5V3_9CRUS</name>
<keyword evidence="4" id="KW-0812">Transmembrane</keyword>
<dbReference type="PANTHER" id="PTHR13414">
    <property type="entry name" value="HUEL-CATION TRANSPORTER"/>
    <property type="match status" value="1"/>
</dbReference>
<dbReference type="SUPFAM" id="SSF161111">
    <property type="entry name" value="Cation efflux protein transmembrane domain-like"/>
    <property type="match status" value="1"/>
</dbReference>
<dbReference type="OrthoDB" id="435980at2759"/>
<reference evidence="8" key="1">
    <citation type="submission" date="2020-11" db="EMBL/GenBank/DDBJ databases">
        <authorList>
            <person name="Tran Van P."/>
        </authorList>
    </citation>
    <scope>NUCLEOTIDE SEQUENCE</scope>
</reference>
<evidence type="ECO:0000259" key="7">
    <source>
        <dbReference type="Pfam" id="PF01545"/>
    </source>
</evidence>
<dbReference type="InterPro" id="IPR058533">
    <property type="entry name" value="Cation_efflux_TM"/>
</dbReference>
<keyword evidence="5" id="KW-1133">Transmembrane helix</keyword>
<evidence type="ECO:0000256" key="3">
    <source>
        <dbReference type="ARBA" id="ARBA00022448"/>
    </source>
</evidence>
<dbReference type="InterPro" id="IPR002524">
    <property type="entry name" value="Cation_efflux"/>
</dbReference>
<dbReference type="GO" id="GO:0005783">
    <property type="term" value="C:endoplasmic reticulum"/>
    <property type="evidence" value="ECO:0007669"/>
    <property type="project" value="TreeGrafter"/>
</dbReference>
<dbReference type="AlphaFoldDB" id="A0A7R8W5V3"/>
<evidence type="ECO:0000256" key="4">
    <source>
        <dbReference type="ARBA" id="ARBA00022692"/>
    </source>
</evidence>
<feature type="domain" description="Cation efflux protein transmembrane" evidence="7">
    <location>
        <begin position="55"/>
        <end position="229"/>
    </location>
</feature>
<protein>
    <recommendedName>
        <fullName evidence="7">Cation efflux protein transmembrane domain-containing protein</fullName>
    </recommendedName>
</protein>